<dbReference type="AlphaFoldDB" id="A0A6S7G262"/>
<evidence type="ECO:0000313" key="1">
    <source>
        <dbReference type="EMBL" id="CAB3986984.1"/>
    </source>
</evidence>
<dbReference type="Gene3D" id="3.40.1440.10">
    <property type="entry name" value="GIY-YIG endonuclease"/>
    <property type="match status" value="1"/>
</dbReference>
<reference evidence="1" key="1">
    <citation type="submission" date="2020-04" db="EMBL/GenBank/DDBJ databases">
        <authorList>
            <person name="Alioto T."/>
            <person name="Alioto T."/>
            <person name="Gomez Garrido J."/>
        </authorList>
    </citation>
    <scope>NUCLEOTIDE SEQUENCE</scope>
    <source>
        <strain evidence="1">A484AB</strain>
    </source>
</reference>
<dbReference type="Proteomes" id="UP001152795">
    <property type="component" value="Unassembled WGS sequence"/>
</dbReference>
<dbReference type="OrthoDB" id="8064685at2759"/>
<evidence type="ECO:0000313" key="2">
    <source>
        <dbReference type="Proteomes" id="UP001152795"/>
    </source>
</evidence>
<organism evidence="1 2">
    <name type="scientific">Paramuricea clavata</name>
    <name type="common">Red gorgonian</name>
    <name type="synonym">Violescent sea-whip</name>
    <dbReference type="NCBI Taxonomy" id="317549"/>
    <lineage>
        <taxon>Eukaryota</taxon>
        <taxon>Metazoa</taxon>
        <taxon>Cnidaria</taxon>
        <taxon>Anthozoa</taxon>
        <taxon>Octocorallia</taxon>
        <taxon>Malacalcyonacea</taxon>
        <taxon>Plexauridae</taxon>
        <taxon>Paramuricea</taxon>
    </lineage>
</organism>
<comment type="caution">
    <text evidence="1">The sequence shown here is derived from an EMBL/GenBank/DDBJ whole genome shotgun (WGS) entry which is preliminary data.</text>
</comment>
<protein>
    <submittedName>
        <fullName evidence="1">Uncharacterized protein</fullName>
    </submittedName>
</protein>
<proteinExistence type="predicted"/>
<keyword evidence="2" id="KW-1185">Reference proteome</keyword>
<sequence length="678" mass="77862">MSKRKSKPTTVEELEIEMEAAAAAVVSAAEDVEVTLPDTQKTADTSPSIEEKRAALIVMSEDGELEKSVELIRKANRKTINKIYQECERRRKRKADEFLTDLIISKLACLLGGLNAISDSEEISKELMSDELLRGDVCRAVEMITPYVPFLGILSVEKVCEIFYSSSVKVIGIDTEELGLYLALNKTEAELADLDILCFCPTRKTNRGRPPTITGCAIDNNKNKRFGQWLPAYHQRKNHEQTTRRMFTIAMKVTLLFVIENHMYTFDNEIKLQSRGGPIGLQLTGVLAQLFMVWWDREFEHKMKEIGLRLWLYKRYVDDINSIMSVPKMGLRFDGSNLVEDEVAGEEDRLIEPDERAMHLFKSVADSIHTSIEMEIDCPSRHDDHKPPILDLKEVASKSVVNARSAWSWSSKRTILTQEVLRILLNCSTELPWEVVVGHVNHMMMRLQCSGYNAKFRMEVVNSALKAYDNIRRLDACGEKPMYRPRQWRRVDRAQEKRKKRDTWYKKGGYESVIFVPATPKSVLKQRYEREVRRIGLNIEIVEQSGVTLKRQLQRSNPFKEKLCQRQECLICQSGGKGECNATGVTYELVCQECKDKYIGETSRNAYSRGKEHLHSLNRREEQSVMWRHACEKHGGDIPSFVMNVTGIFRDDAMLRQITEAVLIGKVKHNKLINTKNE</sequence>
<dbReference type="InterPro" id="IPR035901">
    <property type="entry name" value="GIY-YIG_endonuc_sf"/>
</dbReference>
<dbReference type="EMBL" id="CACRXK020001101">
    <property type="protein sequence ID" value="CAB3986984.1"/>
    <property type="molecule type" value="Genomic_DNA"/>
</dbReference>
<accession>A0A6S7G262</accession>
<name>A0A6S7G262_PARCT</name>
<gene>
    <name evidence="1" type="ORF">PACLA_8A017759</name>
</gene>